<dbReference type="Gene3D" id="3.40.50.11590">
    <property type="match status" value="1"/>
</dbReference>
<feature type="domain" description="Putative heavy-metal chelation" evidence="1">
    <location>
        <begin position="111"/>
        <end position="234"/>
    </location>
</feature>
<organism evidence="3 4">
    <name type="scientific">Robertmurraya siralis</name>
    <dbReference type="NCBI Taxonomy" id="77777"/>
    <lineage>
        <taxon>Bacteria</taxon>
        <taxon>Bacillati</taxon>
        <taxon>Bacillota</taxon>
        <taxon>Bacilli</taxon>
        <taxon>Bacillales</taxon>
        <taxon>Bacillaceae</taxon>
        <taxon>Robertmurraya</taxon>
    </lineage>
</organism>
<dbReference type="Proteomes" id="UP000682111">
    <property type="component" value="Unassembled WGS sequence"/>
</dbReference>
<evidence type="ECO:0008006" key="5">
    <source>
        <dbReference type="Google" id="ProtNLM"/>
    </source>
</evidence>
<dbReference type="Pfam" id="PF04016">
    <property type="entry name" value="DUF364"/>
    <property type="match status" value="1"/>
</dbReference>
<protein>
    <recommendedName>
        <fullName evidence="5">Heavy-metal chelation domain-containing protein</fullName>
    </recommendedName>
</protein>
<evidence type="ECO:0000259" key="2">
    <source>
        <dbReference type="Pfam" id="PF13938"/>
    </source>
</evidence>
<dbReference type="EMBL" id="BORC01000003">
    <property type="protein sequence ID" value="GIN62238.1"/>
    <property type="molecule type" value="Genomic_DNA"/>
</dbReference>
<keyword evidence="4" id="KW-1185">Reference proteome</keyword>
<evidence type="ECO:0000313" key="4">
    <source>
        <dbReference type="Proteomes" id="UP000682111"/>
    </source>
</evidence>
<evidence type="ECO:0000259" key="1">
    <source>
        <dbReference type="Pfam" id="PF04016"/>
    </source>
</evidence>
<dbReference type="InterPro" id="IPR025251">
    <property type="entry name" value="DUF4213"/>
</dbReference>
<reference evidence="3" key="1">
    <citation type="submission" date="2021-03" db="EMBL/GenBank/DDBJ databases">
        <title>Antimicrobial resistance genes in bacteria isolated from Japanese honey, and their potential for conferring macrolide and lincosamide resistance in the American foulbrood pathogen Paenibacillus larvae.</title>
        <authorList>
            <person name="Okamoto M."/>
            <person name="Kumagai M."/>
            <person name="Kanamori H."/>
            <person name="Takamatsu D."/>
        </authorList>
    </citation>
    <scope>NUCLEOTIDE SEQUENCE</scope>
    <source>
        <strain evidence="3">J27TS8</strain>
    </source>
</reference>
<gene>
    <name evidence="3" type="ORF">J27TS8_22310</name>
</gene>
<dbReference type="InterPro" id="IPR007161">
    <property type="entry name" value="DUF364"/>
</dbReference>
<evidence type="ECO:0000313" key="3">
    <source>
        <dbReference type="EMBL" id="GIN62238.1"/>
    </source>
</evidence>
<dbReference type="AlphaFoldDB" id="A0A920BTS0"/>
<dbReference type="SUPFAM" id="SSF159713">
    <property type="entry name" value="Dhaf3308-like"/>
    <property type="match status" value="1"/>
</dbReference>
<proteinExistence type="predicted"/>
<sequence>MWSIYDRLIDGIVTDIVVTEIQENEHWIVVNSEDSLQNQYAGIAMSMKGGQTTRKLDNRSCTGMTLKELAHYVKSWNFSDASIGMAAINTYYNQIAQVNEKMRWLDENDKDAFTVFKEQIKGKNVAVIGHFPNVKSLAQECNLTVLERNLVGDDLPDSVCEYVLSYQDYVFITGTTLTNKTCPRLLELANNRFVVMIGPSVPVSNILFEFGVNCIGGSIINNHMKLKKAIAGNTDDIFSEGMLRVQFIPYPSFTER</sequence>
<dbReference type="Pfam" id="PF13938">
    <property type="entry name" value="DUF4213"/>
    <property type="match status" value="1"/>
</dbReference>
<comment type="caution">
    <text evidence="3">The sequence shown here is derived from an EMBL/GenBank/DDBJ whole genome shotgun (WGS) entry which is preliminary data.</text>
</comment>
<accession>A0A920BTS0</accession>
<dbReference type="Gene3D" id="3.30.390.100">
    <property type="match status" value="1"/>
</dbReference>
<feature type="domain" description="DUF4213" evidence="2">
    <location>
        <begin position="5"/>
        <end position="91"/>
    </location>
</feature>
<name>A0A920BTS0_9BACI</name>
<dbReference type="RefSeq" id="WP_212933661.1">
    <property type="nucleotide sequence ID" value="NZ_BORC01000003.1"/>
</dbReference>